<dbReference type="EMBL" id="KN822058">
    <property type="protein sequence ID" value="KIM60737.1"/>
    <property type="molecule type" value="Genomic_DNA"/>
</dbReference>
<dbReference type="OrthoDB" id="2660742at2759"/>
<dbReference type="HOGENOM" id="CLU_050420_0_0_1"/>
<evidence type="ECO:0000313" key="1">
    <source>
        <dbReference type="EMBL" id="KIM60737.1"/>
    </source>
</evidence>
<proteinExistence type="predicted"/>
<dbReference type="AlphaFoldDB" id="A0A0C3A7C9"/>
<reference evidence="1 2" key="1">
    <citation type="submission" date="2014-04" db="EMBL/GenBank/DDBJ databases">
        <authorList>
            <consortium name="DOE Joint Genome Institute"/>
            <person name="Kuo A."/>
            <person name="Kohler A."/>
            <person name="Nagy L.G."/>
            <person name="Floudas D."/>
            <person name="Copeland A."/>
            <person name="Barry K.W."/>
            <person name="Cichocki N."/>
            <person name="Veneault-Fourrey C."/>
            <person name="LaButti K."/>
            <person name="Lindquist E.A."/>
            <person name="Lipzen A."/>
            <person name="Lundell T."/>
            <person name="Morin E."/>
            <person name="Murat C."/>
            <person name="Sun H."/>
            <person name="Tunlid A."/>
            <person name="Henrissat B."/>
            <person name="Grigoriev I.V."/>
            <person name="Hibbett D.S."/>
            <person name="Martin F."/>
            <person name="Nordberg H.P."/>
            <person name="Cantor M.N."/>
            <person name="Hua S.X."/>
        </authorList>
    </citation>
    <scope>NUCLEOTIDE SEQUENCE [LARGE SCALE GENOMIC DNA]</scope>
    <source>
        <strain evidence="1 2">Foug A</strain>
    </source>
</reference>
<accession>A0A0C3A7C9</accession>
<name>A0A0C3A7C9_9AGAM</name>
<organism evidence="1 2">
    <name type="scientific">Scleroderma citrinum Foug A</name>
    <dbReference type="NCBI Taxonomy" id="1036808"/>
    <lineage>
        <taxon>Eukaryota</taxon>
        <taxon>Fungi</taxon>
        <taxon>Dikarya</taxon>
        <taxon>Basidiomycota</taxon>
        <taxon>Agaricomycotina</taxon>
        <taxon>Agaricomycetes</taxon>
        <taxon>Agaricomycetidae</taxon>
        <taxon>Boletales</taxon>
        <taxon>Sclerodermatineae</taxon>
        <taxon>Sclerodermataceae</taxon>
        <taxon>Scleroderma</taxon>
    </lineage>
</organism>
<sequence length="199" mass="22214">MVLSPTPAHESILTAVKDRLTCVLGGIPIGLYNIYLETKSAAGIRMSTGVSWIPDGILDLWSEHNTTSRRLWLIESAFSQSDDDVMAKLRGYVLEIPELLVTCKILFKQAGIYQSLGVKRSVVKFLRSSILLTTNEWKKLVGDEFADVVVDGHTWFSLSSVSIHVWVHLPDHGINIDRPIRGSYSTGTLYPNIQLDEVM</sequence>
<dbReference type="Proteomes" id="UP000053989">
    <property type="component" value="Unassembled WGS sequence"/>
</dbReference>
<protein>
    <submittedName>
        <fullName evidence="1">Uncharacterized protein</fullName>
    </submittedName>
</protein>
<reference evidence="2" key="2">
    <citation type="submission" date="2015-01" db="EMBL/GenBank/DDBJ databases">
        <title>Evolutionary Origins and Diversification of the Mycorrhizal Mutualists.</title>
        <authorList>
            <consortium name="DOE Joint Genome Institute"/>
            <consortium name="Mycorrhizal Genomics Consortium"/>
            <person name="Kohler A."/>
            <person name="Kuo A."/>
            <person name="Nagy L.G."/>
            <person name="Floudas D."/>
            <person name="Copeland A."/>
            <person name="Barry K.W."/>
            <person name="Cichocki N."/>
            <person name="Veneault-Fourrey C."/>
            <person name="LaButti K."/>
            <person name="Lindquist E.A."/>
            <person name="Lipzen A."/>
            <person name="Lundell T."/>
            <person name="Morin E."/>
            <person name="Murat C."/>
            <person name="Riley R."/>
            <person name="Ohm R."/>
            <person name="Sun H."/>
            <person name="Tunlid A."/>
            <person name="Henrissat B."/>
            <person name="Grigoriev I.V."/>
            <person name="Hibbett D.S."/>
            <person name="Martin F."/>
        </authorList>
    </citation>
    <scope>NUCLEOTIDE SEQUENCE [LARGE SCALE GENOMIC DNA]</scope>
    <source>
        <strain evidence="2">Foug A</strain>
    </source>
</reference>
<keyword evidence="2" id="KW-1185">Reference proteome</keyword>
<dbReference type="InParanoid" id="A0A0C3A7C9"/>
<gene>
    <name evidence="1" type="ORF">SCLCIDRAFT_26290</name>
</gene>
<evidence type="ECO:0000313" key="2">
    <source>
        <dbReference type="Proteomes" id="UP000053989"/>
    </source>
</evidence>